<dbReference type="EMBL" id="SLYB01000003">
    <property type="protein sequence ID" value="TCP96836.1"/>
    <property type="molecule type" value="Genomic_DNA"/>
</dbReference>
<dbReference type="PANTHER" id="PTHR38042">
    <property type="entry name" value="UROPORPHYRINOGEN-III SYNTHASE, CHLOROPLASTIC"/>
    <property type="match status" value="1"/>
</dbReference>
<dbReference type="GO" id="GO:0004852">
    <property type="term" value="F:uroporphyrinogen-III synthase activity"/>
    <property type="evidence" value="ECO:0007669"/>
    <property type="project" value="UniProtKB-UniRule"/>
</dbReference>
<dbReference type="EC" id="4.2.1.75" evidence="3 9"/>
<name>A0A4R2T5Z7_9PAST</name>
<comment type="similarity">
    <text evidence="2 9">Belongs to the uroporphyrinogen-III synthase family.</text>
</comment>
<dbReference type="Proteomes" id="UP000295763">
    <property type="component" value="Unassembled WGS sequence"/>
</dbReference>
<accession>A0A4R2T5Z7</accession>
<sequence>MGILITRPNEAGITLTEQLNKVGITALHFPLLTVSGGRELNTLPNKINQLKAGDYVMAVSKNAVFYANKTLKDVGFHWRKDLHYFTVGKGTAATFSAATELPTHYPNRQENSEGLLALEKMQSEHVENKTVLILRGNGGRELYQQEMQQRGAKIEIIECYQRLAVIYENNSEQVSLLQRSGINNILITNAESLTYLMDFVPESEHNWLKNCQLITISQRIADMAKMFGWQKIVISPKADNSSLVQTILANQPI</sequence>
<reference evidence="11 12" key="1">
    <citation type="submission" date="2019-03" db="EMBL/GenBank/DDBJ databases">
        <title>Genomic Encyclopedia of Type Strains, Phase IV (KMG-IV): sequencing the most valuable type-strain genomes for metagenomic binning, comparative biology and taxonomic classification.</title>
        <authorList>
            <person name="Goeker M."/>
        </authorList>
    </citation>
    <scope>NUCLEOTIDE SEQUENCE [LARGE SCALE GENOMIC DNA]</scope>
    <source>
        <strain evidence="11 12">DSM 28404</strain>
    </source>
</reference>
<dbReference type="UniPathway" id="UPA00251">
    <property type="reaction ID" value="UER00320"/>
</dbReference>
<evidence type="ECO:0000256" key="4">
    <source>
        <dbReference type="ARBA" id="ARBA00023239"/>
    </source>
</evidence>
<dbReference type="InterPro" id="IPR003754">
    <property type="entry name" value="4pyrrol_synth_uPrphyn_synth"/>
</dbReference>
<dbReference type="GO" id="GO:0006780">
    <property type="term" value="P:uroporphyrinogen III biosynthetic process"/>
    <property type="evidence" value="ECO:0007669"/>
    <property type="project" value="UniProtKB-UniRule"/>
</dbReference>
<evidence type="ECO:0000256" key="3">
    <source>
        <dbReference type="ARBA" id="ARBA00013109"/>
    </source>
</evidence>
<dbReference type="CDD" id="cd06578">
    <property type="entry name" value="HemD"/>
    <property type="match status" value="1"/>
</dbReference>
<dbReference type="RefSeq" id="WP_131974905.1">
    <property type="nucleotide sequence ID" value="NZ_SLYB01000003.1"/>
</dbReference>
<evidence type="ECO:0000256" key="6">
    <source>
        <dbReference type="ARBA" id="ARBA00037589"/>
    </source>
</evidence>
<evidence type="ECO:0000256" key="5">
    <source>
        <dbReference type="ARBA" id="ARBA00023244"/>
    </source>
</evidence>
<dbReference type="Pfam" id="PF02602">
    <property type="entry name" value="HEM4"/>
    <property type="match status" value="1"/>
</dbReference>
<dbReference type="AlphaFoldDB" id="A0A4R2T5Z7"/>
<evidence type="ECO:0000313" key="12">
    <source>
        <dbReference type="Proteomes" id="UP000295763"/>
    </source>
</evidence>
<dbReference type="Gene3D" id="3.40.50.10090">
    <property type="match status" value="2"/>
</dbReference>
<evidence type="ECO:0000313" key="11">
    <source>
        <dbReference type="EMBL" id="TCP96836.1"/>
    </source>
</evidence>
<comment type="catalytic activity">
    <reaction evidence="8 9">
        <text>hydroxymethylbilane = uroporphyrinogen III + H2O</text>
        <dbReference type="Rhea" id="RHEA:18965"/>
        <dbReference type="ChEBI" id="CHEBI:15377"/>
        <dbReference type="ChEBI" id="CHEBI:57308"/>
        <dbReference type="ChEBI" id="CHEBI:57845"/>
        <dbReference type="EC" id="4.2.1.75"/>
    </reaction>
</comment>
<dbReference type="InterPro" id="IPR039793">
    <property type="entry name" value="UROS/Hem4"/>
</dbReference>
<dbReference type="SUPFAM" id="SSF69618">
    <property type="entry name" value="HemD-like"/>
    <property type="match status" value="1"/>
</dbReference>
<proteinExistence type="inferred from homology"/>
<evidence type="ECO:0000259" key="10">
    <source>
        <dbReference type="Pfam" id="PF02602"/>
    </source>
</evidence>
<comment type="pathway">
    <text evidence="1 9">Porphyrin-containing compound metabolism; protoporphyrin-IX biosynthesis; coproporphyrinogen-III from 5-aminolevulinate: step 3/4.</text>
</comment>
<dbReference type="InterPro" id="IPR036108">
    <property type="entry name" value="4pyrrol_syn_uPrphyn_synt_sf"/>
</dbReference>
<keyword evidence="5 9" id="KW-0627">Porphyrin biosynthesis</keyword>
<keyword evidence="12" id="KW-1185">Reference proteome</keyword>
<dbReference type="PANTHER" id="PTHR38042:SF1">
    <property type="entry name" value="UROPORPHYRINOGEN-III SYNTHASE, CHLOROPLASTIC"/>
    <property type="match status" value="1"/>
</dbReference>
<gene>
    <name evidence="11" type="ORF">EDC44_10333</name>
</gene>
<dbReference type="GO" id="GO:0006782">
    <property type="term" value="P:protoporphyrinogen IX biosynthetic process"/>
    <property type="evidence" value="ECO:0007669"/>
    <property type="project" value="UniProtKB-UniRule"/>
</dbReference>
<keyword evidence="4 9" id="KW-0456">Lyase</keyword>
<evidence type="ECO:0000256" key="8">
    <source>
        <dbReference type="ARBA" id="ARBA00048617"/>
    </source>
</evidence>
<evidence type="ECO:0000256" key="2">
    <source>
        <dbReference type="ARBA" id="ARBA00008133"/>
    </source>
</evidence>
<evidence type="ECO:0000256" key="7">
    <source>
        <dbReference type="ARBA" id="ARBA00040167"/>
    </source>
</evidence>
<feature type="domain" description="Tetrapyrrole biosynthesis uroporphyrinogen III synthase" evidence="10">
    <location>
        <begin position="15"/>
        <end position="245"/>
    </location>
</feature>
<comment type="function">
    <text evidence="6 9">Catalyzes cyclization of the linear tetrapyrrole, hydroxymethylbilane, to the macrocyclic uroporphyrinogen III.</text>
</comment>
<evidence type="ECO:0000256" key="1">
    <source>
        <dbReference type="ARBA" id="ARBA00004772"/>
    </source>
</evidence>
<organism evidence="11 12">
    <name type="scientific">Cricetibacter osteomyelitidis</name>
    <dbReference type="NCBI Taxonomy" id="1521931"/>
    <lineage>
        <taxon>Bacteria</taxon>
        <taxon>Pseudomonadati</taxon>
        <taxon>Pseudomonadota</taxon>
        <taxon>Gammaproteobacteria</taxon>
        <taxon>Pasteurellales</taxon>
        <taxon>Pasteurellaceae</taxon>
        <taxon>Cricetibacter</taxon>
    </lineage>
</organism>
<dbReference type="OrthoDB" id="9787650at2"/>
<protein>
    <recommendedName>
        <fullName evidence="7 9">Uroporphyrinogen-III synthase</fullName>
        <ecNumber evidence="3 9">4.2.1.75</ecNumber>
    </recommendedName>
</protein>
<comment type="caution">
    <text evidence="11">The sequence shown here is derived from an EMBL/GenBank/DDBJ whole genome shotgun (WGS) entry which is preliminary data.</text>
</comment>
<evidence type="ECO:0000256" key="9">
    <source>
        <dbReference type="RuleBase" id="RU366031"/>
    </source>
</evidence>